<organism evidence="4 5">
    <name type="scientific">Pelagibaculum spongiae</name>
    <dbReference type="NCBI Taxonomy" id="2080658"/>
    <lineage>
        <taxon>Bacteria</taxon>
        <taxon>Pseudomonadati</taxon>
        <taxon>Pseudomonadota</taxon>
        <taxon>Gammaproteobacteria</taxon>
        <taxon>Oceanospirillales</taxon>
        <taxon>Pelagibaculum</taxon>
    </lineage>
</organism>
<comment type="caution">
    <text evidence="4">The sequence shown here is derived from an EMBL/GenBank/DDBJ whole genome shotgun (WGS) entry which is preliminary data.</text>
</comment>
<dbReference type="InterPro" id="IPR051829">
    <property type="entry name" value="Multiheme_Cytochr_ET"/>
</dbReference>
<keyword evidence="1" id="KW-0732">Signal</keyword>
<dbReference type="InterPro" id="IPR036280">
    <property type="entry name" value="Multihaem_cyt_sf"/>
</dbReference>
<keyword evidence="5" id="KW-1185">Reference proteome</keyword>
<gene>
    <name evidence="4" type="ORF">DC094_11300</name>
</gene>
<dbReference type="GO" id="GO:0016491">
    <property type="term" value="F:oxidoreductase activity"/>
    <property type="evidence" value="ECO:0007669"/>
    <property type="project" value="TreeGrafter"/>
</dbReference>
<proteinExistence type="predicted"/>
<accession>A0A2V1GX51</accession>
<dbReference type="NCBIfam" id="TIGR03508">
    <property type="entry name" value="decahem_SO"/>
    <property type="match status" value="1"/>
</dbReference>
<dbReference type="Pfam" id="PF09699">
    <property type="entry name" value="Paired_CXXCH_1"/>
    <property type="match status" value="2"/>
</dbReference>
<name>A0A2V1GX51_9GAMM</name>
<dbReference type="AlphaFoldDB" id="A0A2V1GX51"/>
<evidence type="ECO:0000259" key="3">
    <source>
        <dbReference type="Pfam" id="PF22678"/>
    </source>
</evidence>
<protein>
    <submittedName>
        <fullName evidence="4">Cystathionine beta-synthase</fullName>
    </submittedName>
</protein>
<dbReference type="PANTHER" id="PTHR35038:SF8">
    <property type="entry name" value="C-TYPE POLYHEME CYTOCHROME OMCC"/>
    <property type="match status" value="1"/>
</dbReference>
<evidence type="ECO:0000313" key="4">
    <source>
        <dbReference type="EMBL" id="PVZ68834.1"/>
    </source>
</evidence>
<evidence type="ECO:0000313" key="5">
    <source>
        <dbReference type="Proteomes" id="UP000244906"/>
    </source>
</evidence>
<dbReference type="Gene3D" id="3.90.10.10">
    <property type="entry name" value="Cytochrome C3"/>
    <property type="match status" value="1"/>
</dbReference>
<reference evidence="4 5" key="1">
    <citation type="submission" date="2018-04" db="EMBL/GenBank/DDBJ databases">
        <title>Thalassorhabdus spongiae gen. nov., sp. nov., isolated from a marine sponge in South-West Iceland.</title>
        <authorList>
            <person name="Knobloch S."/>
            <person name="Daussin A."/>
            <person name="Johannsson R."/>
            <person name="Marteinsson V.T."/>
        </authorList>
    </citation>
    <scope>NUCLEOTIDE SEQUENCE [LARGE SCALE GENOMIC DNA]</scope>
    <source>
        <strain evidence="4 5">Hp12</strain>
    </source>
</reference>
<feature type="domain" description="Doubled CXXCH motif" evidence="2">
    <location>
        <begin position="258"/>
        <end position="294"/>
    </location>
</feature>
<sequence length="325" mass="36303">MKKILRNIFQQHKTLFFSVWVSVALCVFSAAVSAELIELSVQDLQQDINVLLEEKFKTANYSQRGADTCLACHNQYSDKDATGIFSSGHGRVDIKDGPFQRQECETCHGPIGEHATWPEEGQVREPMVTFGENSPVSKHNQNSVCLNCHQDDHNKTTWLGSAHQSNDVGCTSCHTLHQGDDKVRDKTDQYQVCTSCHQERKMDKHKRSNHMLGEGLYACSSCHNPHGTLNQNMLIQPTINQTCTECHTEKRGPFLNEHAPVAEDCALCHSPHSSNERYLLKQRMPFLCKNCHVGQHQNVAGNVGSAINGKSCLNCHSDIHGGNQL</sequence>
<dbReference type="NCBIfam" id="TIGR01905">
    <property type="entry name" value="paired_CXXCH_1"/>
    <property type="match status" value="2"/>
</dbReference>
<dbReference type="OrthoDB" id="9814800at2"/>
<evidence type="ECO:0000259" key="2">
    <source>
        <dbReference type="Pfam" id="PF09699"/>
    </source>
</evidence>
<feature type="domain" description="Doubled CXXCH motif" evidence="2">
    <location>
        <begin position="218"/>
        <end position="251"/>
    </location>
</feature>
<dbReference type="Proteomes" id="UP000244906">
    <property type="component" value="Unassembled WGS sequence"/>
</dbReference>
<dbReference type="RefSeq" id="WP_116687219.1">
    <property type="nucleotide sequence ID" value="NZ_CAWNYD010000004.1"/>
</dbReference>
<dbReference type="Pfam" id="PF22678">
    <property type="entry name" value="Cytochrom_c_NrfB-like"/>
    <property type="match status" value="1"/>
</dbReference>
<dbReference type="InterPro" id="IPR053875">
    <property type="entry name" value="Cytochrom_c_NrfB-like_dom"/>
</dbReference>
<feature type="domain" description="Cytochrome c-type protein NrfB-like" evidence="3">
    <location>
        <begin position="104"/>
        <end position="184"/>
    </location>
</feature>
<dbReference type="Gene3D" id="1.10.1130.10">
    <property type="entry name" value="Flavocytochrome C3, Chain A"/>
    <property type="match status" value="2"/>
</dbReference>
<evidence type="ECO:0000256" key="1">
    <source>
        <dbReference type="ARBA" id="ARBA00022729"/>
    </source>
</evidence>
<dbReference type="InterPro" id="IPR020015">
    <property type="entry name" value="Decahaem_cyt-c_DmsE"/>
</dbReference>
<dbReference type="EMBL" id="QDDL01000004">
    <property type="protein sequence ID" value="PVZ68834.1"/>
    <property type="molecule type" value="Genomic_DNA"/>
</dbReference>
<dbReference type="PANTHER" id="PTHR35038">
    <property type="entry name" value="DISSIMILATORY SULFITE REDUCTASE SIRA"/>
    <property type="match status" value="1"/>
</dbReference>
<dbReference type="SUPFAM" id="SSF48695">
    <property type="entry name" value="Multiheme cytochromes"/>
    <property type="match status" value="1"/>
</dbReference>
<dbReference type="InterPro" id="IPR010177">
    <property type="entry name" value="Paired_CXXCH_1"/>
</dbReference>